<reference evidence="2" key="1">
    <citation type="submission" date="2023-06" db="EMBL/GenBank/DDBJ databases">
        <title>Genome-scale phylogeny and comparative genomics of the fungal order Sordariales.</title>
        <authorList>
            <consortium name="Lawrence Berkeley National Laboratory"/>
            <person name="Hensen N."/>
            <person name="Bonometti L."/>
            <person name="Westerberg I."/>
            <person name="Brannstrom I.O."/>
            <person name="Guillou S."/>
            <person name="Cros-Aarteil S."/>
            <person name="Calhoun S."/>
            <person name="Haridas S."/>
            <person name="Kuo A."/>
            <person name="Mondo S."/>
            <person name="Pangilinan J."/>
            <person name="Riley R."/>
            <person name="LaButti K."/>
            <person name="Andreopoulos B."/>
            <person name="Lipzen A."/>
            <person name="Chen C."/>
            <person name="Yanf M."/>
            <person name="Daum C."/>
            <person name="Ng V."/>
            <person name="Clum A."/>
            <person name="Steindorff A."/>
            <person name="Ohm R."/>
            <person name="Martin F."/>
            <person name="Silar P."/>
            <person name="Natvig D."/>
            <person name="Lalanne C."/>
            <person name="Gautier V."/>
            <person name="Ament-velasquez S.L."/>
            <person name="Kruys A."/>
            <person name="Hutchinson M.I."/>
            <person name="Powell A.J."/>
            <person name="Barry K."/>
            <person name="Miller A.N."/>
            <person name="Grigoriev I.V."/>
            <person name="Debuchy R."/>
            <person name="Gladieux P."/>
            <person name="Thoren M.H."/>
            <person name="Johannesson H."/>
        </authorList>
    </citation>
    <scope>NUCLEOTIDE SEQUENCE</scope>
    <source>
        <strain evidence="2">SMH3187-1</strain>
    </source>
</reference>
<evidence type="ECO:0000313" key="2">
    <source>
        <dbReference type="EMBL" id="KAK0748993.1"/>
    </source>
</evidence>
<accession>A0AA40K7N1</accession>
<organism evidence="2 3">
    <name type="scientific">Schizothecium vesticola</name>
    <dbReference type="NCBI Taxonomy" id="314040"/>
    <lineage>
        <taxon>Eukaryota</taxon>
        <taxon>Fungi</taxon>
        <taxon>Dikarya</taxon>
        <taxon>Ascomycota</taxon>
        <taxon>Pezizomycotina</taxon>
        <taxon>Sordariomycetes</taxon>
        <taxon>Sordariomycetidae</taxon>
        <taxon>Sordariales</taxon>
        <taxon>Schizotheciaceae</taxon>
        <taxon>Schizothecium</taxon>
    </lineage>
</organism>
<dbReference type="Proteomes" id="UP001172155">
    <property type="component" value="Unassembled WGS sequence"/>
</dbReference>
<dbReference type="AlphaFoldDB" id="A0AA40K7N1"/>
<keyword evidence="1" id="KW-0472">Membrane</keyword>
<proteinExistence type="predicted"/>
<keyword evidence="3" id="KW-1185">Reference proteome</keyword>
<name>A0AA40K7N1_9PEZI</name>
<keyword evidence="1" id="KW-1133">Transmembrane helix</keyword>
<protein>
    <submittedName>
        <fullName evidence="2">Uncharacterized protein</fullName>
    </submittedName>
</protein>
<comment type="caution">
    <text evidence="2">The sequence shown here is derived from an EMBL/GenBank/DDBJ whole genome shotgun (WGS) entry which is preliminary data.</text>
</comment>
<gene>
    <name evidence="2" type="ORF">B0T18DRAFT_388677</name>
</gene>
<evidence type="ECO:0000313" key="3">
    <source>
        <dbReference type="Proteomes" id="UP001172155"/>
    </source>
</evidence>
<keyword evidence="1" id="KW-0812">Transmembrane</keyword>
<evidence type="ECO:0000256" key="1">
    <source>
        <dbReference type="SAM" id="Phobius"/>
    </source>
</evidence>
<dbReference type="EMBL" id="JAUKUD010000003">
    <property type="protein sequence ID" value="KAK0748993.1"/>
    <property type="molecule type" value="Genomic_DNA"/>
</dbReference>
<sequence>MSFGIVIQPTTEHADTFQNENIPVARIIDHLVFQIFTFQARATSQLPWTVRQPEKTYQHCEGTYYRTPFRLSAPPSLSSEIQTRHPTVTIGRRRHAASICPGRQDTPPIGAGLTSKNINLLASILAISILLPLTIAQSPTSTAQDPTITASPPQTTDGYVLNDCPSAAGADFALCALSISDVIWISPGACQGVATKGDDDVFSSCHCRMMVEWGPCYETVCPQSVMARYSSSETITADAGRAAGWGRGGADGWGRSGSKNGVAGVAAPLVFPGLVVGAGVLAALL</sequence>
<feature type="transmembrane region" description="Helical" evidence="1">
    <location>
        <begin position="265"/>
        <end position="284"/>
    </location>
</feature>